<dbReference type="Proteomes" id="UP000831880">
    <property type="component" value="Chromosome"/>
</dbReference>
<dbReference type="PIRSF" id="PIRSF000390">
    <property type="entry name" value="PLP_StrS"/>
    <property type="match status" value="1"/>
</dbReference>
<dbReference type="PANTHER" id="PTHR30244">
    <property type="entry name" value="TRANSAMINASE"/>
    <property type="match status" value="1"/>
</dbReference>
<evidence type="ECO:0000313" key="2">
    <source>
        <dbReference type="EMBL" id="UOQ92973.1"/>
    </source>
</evidence>
<gene>
    <name evidence="2" type="primary">rffA</name>
    <name evidence="2" type="synonym">fcnA</name>
    <name evidence="2" type="synonym">wecE</name>
    <name evidence="2" type="ORF">MUO14_21640</name>
</gene>
<name>A0ABY4GYI4_9BACI</name>
<dbReference type="InterPro" id="IPR000653">
    <property type="entry name" value="DegT/StrS_aminotransferase"/>
</dbReference>
<sequence>MIPFNKPCVIGKETDYIQEAINHNLKLSGNGPFGEKCKAWFEENLLCQKALLTPSCTHALEMAALLLNIKEGDEVIMPSYTFVSTANAFVLRGAHIRFVDVDPTVMNIDPDLIEEAITHRTKAVVVVHYAGVACEMEQIMEIAERHKLFVIEDAAQGLLSTYKGKALGTFGHFGTLSFHETKNYTCGEGGALLINDPEYVERAEILQEKGTNRSQFKRGQVDKYTWKDVGSSFLLSELNAAYLYAQLEEAWTIFEDRMKTWNQYSEKLSSLVGEDLIRTQYIPELCQHNAHMFYIKLKTESVRSHLTSYLKEQGIMAVPHYEPLHSSQAGRVYGGLTGVDNFTTSEAERLLRLPLYFGMEKEVVNHVVHHIENFFKK</sequence>
<dbReference type="EMBL" id="CP095074">
    <property type="protein sequence ID" value="UOQ92973.1"/>
    <property type="molecule type" value="Genomic_DNA"/>
</dbReference>
<keyword evidence="2" id="KW-0032">Aminotransferase</keyword>
<protein>
    <submittedName>
        <fullName evidence="2">dTDP-4-amino-4,6-dideoxygalactose transaminase</fullName>
        <ecNumber evidence="2">2.6.1.59</ecNumber>
    </submittedName>
</protein>
<dbReference type="PANTHER" id="PTHR30244:SF34">
    <property type="entry name" value="DTDP-4-AMINO-4,6-DIDEOXYGALACTOSE TRANSAMINASE"/>
    <property type="match status" value="1"/>
</dbReference>
<dbReference type="CDD" id="cd00616">
    <property type="entry name" value="AHBA_syn"/>
    <property type="match status" value="1"/>
</dbReference>
<organism evidence="2 3">
    <name type="scientific">Halobacillus shinanisalinarum</name>
    <dbReference type="NCBI Taxonomy" id="2932258"/>
    <lineage>
        <taxon>Bacteria</taxon>
        <taxon>Bacillati</taxon>
        <taxon>Bacillota</taxon>
        <taxon>Bacilli</taxon>
        <taxon>Bacillales</taxon>
        <taxon>Bacillaceae</taxon>
        <taxon>Halobacillus</taxon>
    </lineage>
</organism>
<dbReference type="RefSeq" id="WP_244752577.1">
    <property type="nucleotide sequence ID" value="NZ_CP095074.1"/>
</dbReference>
<comment type="similarity">
    <text evidence="1">Belongs to the DegT/DnrJ/EryC1 family.</text>
</comment>
<evidence type="ECO:0000313" key="3">
    <source>
        <dbReference type="Proteomes" id="UP000831880"/>
    </source>
</evidence>
<dbReference type="NCBIfam" id="TIGR02379">
    <property type="entry name" value="ECA_wecE"/>
    <property type="match status" value="1"/>
</dbReference>
<evidence type="ECO:0000256" key="1">
    <source>
        <dbReference type="RuleBase" id="RU004508"/>
    </source>
</evidence>
<keyword evidence="3" id="KW-1185">Reference proteome</keyword>
<dbReference type="InterPro" id="IPR015424">
    <property type="entry name" value="PyrdxlP-dep_Trfase"/>
</dbReference>
<dbReference type="InterPro" id="IPR012749">
    <property type="entry name" value="WecE-like"/>
</dbReference>
<keyword evidence="2" id="KW-0808">Transferase</keyword>
<proteinExistence type="inferred from homology"/>
<keyword evidence="1" id="KW-0663">Pyridoxal phosphate</keyword>
<accession>A0ABY4GYI4</accession>
<dbReference type="GO" id="GO:0019180">
    <property type="term" value="F:dTDP-4-amino-4,6-dideoxygalactose transaminase activity"/>
    <property type="evidence" value="ECO:0007669"/>
    <property type="project" value="UniProtKB-EC"/>
</dbReference>
<reference evidence="2 3" key="1">
    <citation type="submission" date="2022-04" db="EMBL/GenBank/DDBJ databases">
        <title>Halobacillus sp. isolated from saltern.</title>
        <authorList>
            <person name="Won M."/>
            <person name="Lee C.-M."/>
            <person name="Woen H.-Y."/>
            <person name="Kwon S.-W."/>
        </authorList>
    </citation>
    <scope>NUCLEOTIDE SEQUENCE [LARGE SCALE GENOMIC DNA]</scope>
    <source>
        <strain evidence="2 3">SSTM10-2</strain>
    </source>
</reference>
<dbReference type="Pfam" id="PF01041">
    <property type="entry name" value="DegT_DnrJ_EryC1"/>
    <property type="match status" value="1"/>
</dbReference>
<dbReference type="NCBIfam" id="NF008687">
    <property type="entry name" value="PRK11706.1"/>
    <property type="match status" value="1"/>
</dbReference>
<dbReference type="Gene3D" id="3.40.640.10">
    <property type="entry name" value="Type I PLP-dependent aspartate aminotransferase-like (Major domain)"/>
    <property type="match status" value="1"/>
</dbReference>
<dbReference type="SUPFAM" id="SSF53383">
    <property type="entry name" value="PLP-dependent transferases"/>
    <property type="match status" value="1"/>
</dbReference>
<dbReference type="InterPro" id="IPR015421">
    <property type="entry name" value="PyrdxlP-dep_Trfase_major"/>
</dbReference>
<dbReference type="EC" id="2.6.1.59" evidence="2"/>